<evidence type="ECO:0000259" key="2">
    <source>
        <dbReference type="Pfam" id="PF00685"/>
    </source>
</evidence>
<dbReference type="Gene3D" id="3.40.50.300">
    <property type="entry name" value="P-loop containing nucleotide triphosphate hydrolases"/>
    <property type="match status" value="1"/>
</dbReference>
<reference evidence="3 4" key="1">
    <citation type="submission" date="2024-02" db="EMBL/GenBank/DDBJ databases">
        <authorList>
            <person name="Daric V."/>
            <person name="Darras S."/>
        </authorList>
    </citation>
    <scope>NUCLEOTIDE SEQUENCE [LARGE SCALE GENOMIC DNA]</scope>
</reference>
<keyword evidence="1" id="KW-0808">Transferase</keyword>
<protein>
    <recommendedName>
        <fullName evidence="1">Sulfotransferase</fullName>
        <ecNumber evidence="1">2.8.2.-</ecNumber>
    </recommendedName>
</protein>
<sequence>MYTADEKQFLNAYLAGEHSLLAKKEFLDVDLNDEDVDLITEKTSLDLVKKTRDEDRRDGDIKLCRKGLDLVGLVGDWKNYLTVARSDLIDKKVKEILIDTNLSFTYELGQH</sequence>
<name>A0ABP0GPF4_CLALP</name>
<dbReference type="Proteomes" id="UP001642483">
    <property type="component" value="Unassembled WGS sequence"/>
</dbReference>
<evidence type="ECO:0000313" key="3">
    <source>
        <dbReference type="EMBL" id="CAK8692761.1"/>
    </source>
</evidence>
<dbReference type="Pfam" id="PF00685">
    <property type="entry name" value="Sulfotransfer_1"/>
    <property type="match status" value="1"/>
</dbReference>
<comment type="similarity">
    <text evidence="1">Belongs to the sulfotransferase 1 family.</text>
</comment>
<dbReference type="InterPro" id="IPR027417">
    <property type="entry name" value="P-loop_NTPase"/>
</dbReference>
<dbReference type="EC" id="2.8.2.-" evidence="1"/>
<dbReference type="InterPro" id="IPR000863">
    <property type="entry name" value="Sulfotransferase_dom"/>
</dbReference>
<comment type="caution">
    <text evidence="3">The sequence shown here is derived from an EMBL/GenBank/DDBJ whole genome shotgun (WGS) entry which is preliminary data.</text>
</comment>
<evidence type="ECO:0000313" key="4">
    <source>
        <dbReference type="Proteomes" id="UP001642483"/>
    </source>
</evidence>
<evidence type="ECO:0000256" key="1">
    <source>
        <dbReference type="RuleBase" id="RU361155"/>
    </source>
</evidence>
<dbReference type="EMBL" id="CAWYQH010000130">
    <property type="protein sequence ID" value="CAK8692761.1"/>
    <property type="molecule type" value="Genomic_DNA"/>
</dbReference>
<feature type="domain" description="Sulfotransferase" evidence="2">
    <location>
        <begin position="25"/>
        <end position="98"/>
    </location>
</feature>
<accession>A0ABP0GPF4</accession>
<proteinExistence type="inferred from homology"/>
<gene>
    <name evidence="3" type="ORF">CVLEPA_LOCUS26005</name>
</gene>
<dbReference type="SUPFAM" id="SSF52540">
    <property type="entry name" value="P-loop containing nucleoside triphosphate hydrolases"/>
    <property type="match status" value="1"/>
</dbReference>
<keyword evidence="4" id="KW-1185">Reference proteome</keyword>
<organism evidence="3 4">
    <name type="scientific">Clavelina lepadiformis</name>
    <name type="common">Light-bulb sea squirt</name>
    <name type="synonym">Ascidia lepadiformis</name>
    <dbReference type="NCBI Taxonomy" id="159417"/>
    <lineage>
        <taxon>Eukaryota</taxon>
        <taxon>Metazoa</taxon>
        <taxon>Chordata</taxon>
        <taxon>Tunicata</taxon>
        <taxon>Ascidiacea</taxon>
        <taxon>Aplousobranchia</taxon>
        <taxon>Clavelinidae</taxon>
        <taxon>Clavelina</taxon>
    </lineage>
</organism>